<organism evidence="2 3">
    <name type="scientific">Marinicauda pacifica</name>
    <dbReference type="NCBI Taxonomy" id="1133559"/>
    <lineage>
        <taxon>Bacteria</taxon>
        <taxon>Pseudomonadati</taxon>
        <taxon>Pseudomonadota</taxon>
        <taxon>Alphaproteobacteria</taxon>
        <taxon>Maricaulales</taxon>
        <taxon>Maricaulaceae</taxon>
        <taxon>Marinicauda</taxon>
    </lineage>
</organism>
<keyword evidence="1" id="KW-1133">Transmembrane helix</keyword>
<keyword evidence="1" id="KW-0472">Membrane</keyword>
<sequence length="139" mass="14872">MSFQEKSNLVMTVITALVYGVYFAKVMPPALSEGPSMDLVMPYLFAAVVFLVVGGVVAHILVAMAAPNEPDMSDERDTLIEMRADARSGYVMSAAAVLSLGLALMGQHLFWIVHMILGGLVAAELVKGVLRAIDYRLGG</sequence>
<dbReference type="EMBL" id="SRXV01000001">
    <property type="protein sequence ID" value="TGY94083.1"/>
    <property type="molecule type" value="Genomic_DNA"/>
</dbReference>
<name>A0A4S2HDZ4_9PROT</name>
<gene>
    <name evidence="2" type="ORF">E5162_02030</name>
</gene>
<feature type="transmembrane region" description="Helical" evidence="1">
    <location>
        <begin position="7"/>
        <end position="24"/>
    </location>
</feature>
<reference evidence="2 3" key="1">
    <citation type="journal article" date="2013" name="Int. J. Syst. Evol. Microbiol.">
        <title>Marinicauda pacifica gen. nov., sp. nov., a prosthecate alphaproteobacterium of the family Hyphomonadaceae isolated from deep seawater.</title>
        <authorList>
            <person name="Zhang X.Y."/>
            <person name="Li G.W."/>
            <person name="Wang C.S."/>
            <person name="Zhang Y.J."/>
            <person name="Xu X.W."/>
            <person name="Li H."/>
            <person name="Liu A."/>
            <person name="Liu C."/>
            <person name="Xie B.B."/>
            <person name="Qin Q.L."/>
            <person name="Xu Z."/>
            <person name="Chen X.L."/>
            <person name="Zhou B.C."/>
            <person name="Zhang Y.Z."/>
        </authorList>
    </citation>
    <scope>NUCLEOTIDE SEQUENCE [LARGE SCALE GENOMIC DNA]</scope>
    <source>
        <strain evidence="2 3">P-1 km-3</strain>
    </source>
</reference>
<comment type="caution">
    <text evidence="2">The sequence shown here is derived from an EMBL/GenBank/DDBJ whole genome shotgun (WGS) entry which is preliminary data.</text>
</comment>
<dbReference type="RefSeq" id="WP_135943278.1">
    <property type="nucleotide sequence ID" value="NZ_BMEI01000001.1"/>
</dbReference>
<evidence type="ECO:0000313" key="2">
    <source>
        <dbReference type="EMBL" id="TGY94083.1"/>
    </source>
</evidence>
<keyword evidence="1" id="KW-0812">Transmembrane</keyword>
<protein>
    <submittedName>
        <fullName evidence="2">Uncharacterized protein</fullName>
    </submittedName>
</protein>
<feature type="transmembrane region" description="Helical" evidence="1">
    <location>
        <begin position="44"/>
        <end position="66"/>
    </location>
</feature>
<evidence type="ECO:0000256" key="1">
    <source>
        <dbReference type="SAM" id="Phobius"/>
    </source>
</evidence>
<proteinExistence type="predicted"/>
<feature type="transmembrane region" description="Helical" evidence="1">
    <location>
        <begin position="87"/>
        <end position="105"/>
    </location>
</feature>
<accession>A0A4S2HDZ4</accession>
<evidence type="ECO:0000313" key="3">
    <source>
        <dbReference type="Proteomes" id="UP000305451"/>
    </source>
</evidence>
<dbReference type="OrthoDB" id="7630939at2"/>
<keyword evidence="3" id="KW-1185">Reference proteome</keyword>
<dbReference type="Proteomes" id="UP000305451">
    <property type="component" value="Unassembled WGS sequence"/>
</dbReference>
<dbReference type="AlphaFoldDB" id="A0A4S2HDZ4"/>